<keyword evidence="3" id="KW-1185">Reference proteome</keyword>
<evidence type="ECO:0000256" key="1">
    <source>
        <dbReference type="SAM" id="MobiDB-lite"/>
    </source>
</evidence>
<protein>
    <submittedName>
        <fullName evidence="2">Uncharacterized protein</fullName>
    </submittedName>
</protein>
<sequence length="96" mass="10694">MARSMGSCTTFNHKRVLSTGRSPIPHTDMTDMRTASSSAITPLHNGNRTPKLWSPAREMDHSAEVLQGHNPCCAFKRRPSTPKIYEHILHCIPVEG</sequence>
<feature type="compositionally biased region" description="Polar residues" evidence="1">
    <location>
        <begin position="1"/>
        <end position="11"/>
    </location>
</feature>
<evidence type="ECO:0000313" key="3">
    <source>
        <dbReference type="Proteomes" id="UP000693946"/>
    </source>
</evidence>
<gene>
    <name evidence="2" type="ORF">JOB18_006785</name>
</gene>
<accession>A0AAV6QG05</accession>
<proteinExistence type="predicted"/>
<organism evidence="2 3">
    <name type="scientific">Solea senegalensis</name>
    <name type="common">Senegalese sole</name>
    <dbReference type="NCBI Taxonomy" id="28829"/>
    <lineage>
        <taxon>Eukaryota</taxon>
        <taxon>Metazoa</taxon>
        <taxon>Chordata</taxon>
        <taxon>Craniata</taxon>
        <taxon>Vertebrata</taxon>
        <taxon>Euteleostomi</taxon>
        <taxon>Actinopterygii</taxon>
        <taxon>Neopterygii</taxon>
        <taxon>Teleostei</taxon>
        <taxon>Neoteleostei</taxon>
        <taxon>Acanthomorphata</taxon>
        <taxon>Carangaria</taxon>
        <taxon>Pleuronectiformes</taxon>
        <taxon>Pleuronectoidei</taxon>
        <taxon>Soleidae</taxon>
        <taxon>Solea</taxon>
    </lineage>
</organism>
<dbReference type="Proteomes" id="UP000693946">
    <property type="component" value="Linkage Group LG5"/>
</dbReference>
<dbReference type="EMBL" id="JAGKHQ010000017">
    <property type="protein sequence ID" value="KAG7489216.1"/>
    <property type="molecule type" value="Genomic_DNA"/>
</dbReference>
<feature type="region of interest" description="Disordered" evidence="1">
    <location>
        <begin position="1"/>
        <end position="30"/>
    </location>
</feature>
<comment type="caution">
    <text evidence="2">The sequence shown here is derived from an EMBL/GenBank/DDBJ whole genome shotgun (WGS) entry which is preliminary data.</text>
</comment>
<reference evidence="2 3" key="1">
    <citation type="journal article" date="2021" name="Sci. Rep.">
        <title>Chromosome anchoring in Senegalese sole (Solea senegalensis) reveals sex-associated markers and genome rearrangements in flatfish.</title>
        <authorList>
            <person name="Guerrero-Cozar I."/>
            <person name="Gomez-Garrido J."/>
            <person name="Berbel C."/>
            <person name="Martinez-Blanch J.F."/>
            <person name="Alioto T."/>
            <person name="Claros M.G."/>
            <person name="Gagnaire P.A."/>
            <person name="Manchado M."/>
        </authorList>
    </citation>
    <scope>NUCLEOTIDE SEQUENCE [LARGE SCALE GENOMIC DNA]</scope>
    <source>
        <strain evidence="2">Sse05_10M</strain>
    </source>
</reference>
<name>A0AAV6QG05_SOLSE</name>
<evidence type="ECO:0000313" key="2">
    <source>
        <dbReference type="EMBL" id="KAG7489216.1"/>
    </source>
</evidence>
<dbReference type="AlphaFoldDB" id="A0AAV6QG05"/>